<protein>
    <submittedName>
        <fullName evidence="2">MOSC domain-containing protein</fullName>
    </submittedName>
</protein>
<dbReference type="InterPro" id="IPR005163">
    <property type="entry name" value="Tri_helical_YiiM-like"/>
</dbReference>
<feature type="domain" description="MOSC" evidence="1">
    <location>
        <begin position="1"/>
        <end position="49"/>
    </location>
</feature>
<evidence type="ECO:0000313" key="2">
    <source>
        <dbReference type="EMBL" id="OMC74232.1"/>
    </source>
</evidence>
<dbReference type="RefSeq" id="WP_144025024.1">
    <property type="nucleotide sequence ID" value="NZ_MPVP01001037.1"/>
</dbReference>
<evidence type="ECO:0000313" key="3">
    <source>
        <dbReference type="Proteomes" id="UP000187158"/>
    </source>
</evidence>
<reference evidence="2 3" key="1">
    <citation type="submission" date="2016-11" db="EMBL/GenBank/DDBJ databases">
        <title>Paenibacillus species isolates.</title>
        <authorList>
            <person name="Beno S.M."/>
        </authorList>
    </citation>
    <scope>NUCLEOTIDE SEQUENCE [LARGE SCALE GENOMIC DNA]</scope>
    <source>
        <strain evidence="2 3">FSL H7-0433</strain>
    </source>
</reference>
<evidence type="ECO:0000259" key="1">
    <source>
        <dbReference type="PROSITE" id="PS51340"/>
    </source>
</evidence>
<dbReference type="PANTHER" id="PTHR30212:SF2">
    <property type="entry name" value="PROTEIN YIIM"/>
    <property type="match status" value="1"/>
</dbReference>
<dbReference type="PROSITE" id="PS51340">
    <property type="entry name" value="MOSC"/>
    <property type="match status" value="1"/>
</dbReference>
<proteinExistence type="predicted"/>
<dbReference type="PANTHER" id="PTHR30212">
    <property type="entry name" value="PROTEIN YIIM"/>
    <property type="match status" value="1"/>
</dbReference>
<name>A0ABX3GAW8_9BACL</name>
<dbReference type="Gene3D" id="2.40.33.20">
    <property type="entry name" value="PK beta-barrel domain-like"/>
    <property type="match status" value="1"/>
</dbReference>
<comment type="caution">
    <text evidence="2">The sequence shown here is derived from an EMBL/GenBank/DDBJ whole genome shotgun (WGS) entry which is preliminary data.</text>
</comment>
<dbReference type="EMBL" id="MPVP01001037">
    <property type="protein sequence ID" value="OMC74232.1"/>
    <property type="molecule type" value="Genomic_DNA"/>
</dbReference>
<dbReference type="Pfam" id="PF03475">
    <property type="entry name" value="YiiM_3-alpha"/>
    <property type="match status" value="1"/>
</dbReference>
<dbReference type="InterPro" id="IPR052353">
    <property type="entry name" value="Benzoxazolinone_Detox_Enz"/>
</dbReference>
<sequence length="101" mass="11115">QPRYPCFKISQKHGPADLPAQVLDTGYSGFYLRVLREGMISTGDAIVKKENGDSHASVAHVLHLMQVGLQEEAALAELVELEALSAVVRNKFRKQLGMPEI</sequence>
<dbReference type="Pfam" id="PF03473">
    <property type="entry name" value="MOSC"/>
    <property type="match status" value="1"/>
</dbReference>
<keyword evidence="3" id="KW-1185">Reference proteome</keyword>
<dbReference type="SUPFAM" id="SSF50800">
    <property type="entry name" value="PK beta-barrel domain-like"/>
    <property type="match status" value="1"/>
</dbReference>
<dbReference type="InterPro" id="IPR005302">
    <property type="entry name" value="MoCF_Sase_C"/>
</dbReference>
<feature type="non-terminal residue" evidence="2">
    <location>
        <position position="1"/>
    </location>
</feature>
<dbReference type="Proteomes" id="UP000187158">
    <property type="component" value="Unassembled WGS sequence"/>
</dbReference>
<organism evidence="2 3">
    <name type="scientific">Paenibacillus odorifer</name>
    <dbReference type="NCBI Taxonomy" id="189426"/>
    <lineage>
        <taxon>Bacteria</taxon>
        <taxon>Bacillati</taxon>
        <taxon>Bacillota</taxon>
        <taxon>Bacilli</taxon>
        <taxon>Bacillales</taxon>
        <taxon>Paenibacillaceae</taxon>
        <taxon>Paenibacillus</taxon>
    </lineage>
</organism>
<accession>A0ABX3GAW8</accession>
<dbReference type="InterPro" id="IPR011037">
    <property type="entry name" value="Pyrv_Knase-like_insert_dom_sf"/>
</dbReference>
<gene>
    <name evidence="2" type="ORF">BSO21_36055</name>
</gene>